<gene>
    <name evidence="3" type="ORF">DRJ33_05630</name>
</gene>
<dbReference type="CDD" id="cd11717">
    <property type="entry name" value="THUMP_THUMPD1_like"/>
    <property type="match status" value="1"/>
</dbReference>
<evidence type="ECO:0000313" key="4">
    <source>
        <dbReference type="Proteomes" id="UP000272051"/>
    </source>
</evidence>
<dbReference type="InterPro" id="IPR040183">
    <property type="entry name" value="THUMPD1-like"/>
</dbReference>
<accession>A0A497EWL3</accession>
<dbReference type="PANTHER" id="PTHR13452">
    <property type="entry name" value="THUMP DOMAIN CONTAINING PROTEIN 1-RELATED"/>
    <property type="match status" value="1"/>
</dbReference>
<dbReference type="Pfam" id="PF02926">
    <property type="entry name" value="THUMP"/>
    <property type="match status" value="1"/>
</dbReference>
<comment type="caution">
    <text evidence="3">The sequence shown here is derived from an EMBL/GenBank/DDBJ whole genome shotgun (WGS) entry which is preliminary data.</text>
</comment>
<protein>
    <submittedName>
        <fullName evidence="3">RNA-binding protein</fullName>
    </submittedName>
</protein>
<dbReference type="SMART" id="SM00981">
    <property type="entry name" value="THUMP"/>
    <property type="match status" value="1"/>
</dbReference>
<evidence type="ECO:0000256" key="1">
    <source>
        <dbReference type="PROSITE-ProRule" id="PRU00529"/>
    </source>
</evidence>
<name>A0A497EWL3_9CREN</name>
<keyword evidence="1" id="KW-0694">RNA-binding</keyword>
<proteinExistence type="predicted"/>
<feature type="domain" description="THUMP" evidence="2">
    <location>
        <begin position="63"/>
        <end position="161"/>
    </location>
</feature>
<dbReference type="SUPFAM" id="SSF143437">
    <property type="entry name" value="THUMP domain-like"/>
    <property type="match status" value="1"/>
</dbReference>
<dbReference type="PROSITE" id="PS51165">
    <property type="entry name" value="THUMP"/>
    <property type="match status" value="1"/>
</dbReference>
<organism evidence="3 4">
    <name type="scientific">Thermoproteota archaeon</name>
    <dbReference type="NCBI Taxonomy" id="2056631"/>
    <lineage>
        <taxon>Archaea</taxon>
        <taxon>Thermoproteota</taxon>
    </lineage>
</organism>
<dbReference type="EMBL" id="QMQX01000098">
    <property type="protein sequence ID" value="RLE51587.1"/>
    <property type="molecule type" value="Genomic_DNA"/>
</dbReference>
<sequence length="180" mass="20141">MLRDFNLLISTGRGNGSKCSSELWFILGEVGISEQVIDRTDFSGLLVAKVNVDPFKAIKMLREYVVKRPWDIRYLLKVTPIEIVVDTSLGNIFEAAKKLASKISEEETYRVTVNKRGVDLETSSLVEAAAKAVNRKVDLKKPDKILLVEVLGSVTGLSVVREEDILSISKIKERYLKGEE</sequence>
<dbReference type="InterPro" id="IPR004114">
    <property type="entry name" value="THUMP_dom"/>
</dbReference>
<evidence type="ECO:0000313" key="3">
    <source>
        <dbReference type="EMBL" id="RLE51587.1"/>
    </source>
</evidence>
<evidence type="ECO:0000259" key="2">
    <source>
        <dbReference type="PROSITE" id="PS51165"/>
    </source>
</evidence>
<dbReference type="GO" id="GO:0003723">
    <property type="term" value="F:RNA binding"/>
    <property type="evidence" value="ECO:0007669"/>
    <property type="project" value="UniProtKB-UniRule"/>
</dbReference>
<reference evidence="3 4" key="1">
    <citation type="submission" date="2018-06" db="EMBL/GenBank/DDBJ databases">
        <title>Extensive metabolic versatility and redundancy in microbially diverse, dynamic hydrothermal sediments.</title>
        <authorList>
            <person name="Dombrowski N."/>
            <person name="Teske A."/>
            <person name="Baker B.J."/>
        </authorList>
    </citation>
    <scope>NUCLEOTIDE SEQUENCE [LARGE SCALE GENOMIC DNA]</scope>
    <source>
        <strain evidence="3">B34_G17</strain>
    </source>
</reference>
<dbReference type="Gene3D" id="3.30.2300.10">
    <property type="entry name" value="THUMP superfamily"/>
    <property type="match status" value="1"/>
</dbReference>
<dbReference type="PANTHER" id="PTHR13452:SF10">
    <property type="entry name" value="THUMP DOMAIN-CONTAINING PROTEIN 1"/>
    <property type="match status" value="1"/>
</dbReference>
<dbReference type="Proteomes" id="UP000272051">
    <property type="component" value="Unassembled WGS sequence"/>
</dbReference>
<dbReference type="AlphaFoldDB" id="A0A497EWL3"/>
<dbReference type="GO" id="GO:0006400">
    <property type="term" value="P:tRNA modification"/>
    <property type="evidence" value="ECO:0007669"/>
    <property type="project" value="InterPro"/>
</dbReference>